<reference evidence="1" key="2">
    <citation type="journal article" date="2022" name="New Phytol.">
        <title>Evolutionary transition to the ectomycorrhizal habit in the genomes of a hyperdiverse lineage of mushroom-forming fungi.</title>
        <authorList>
            <person name="Looney B."/>
            <person name="Miyauchi S."/>
            <person name="Morin E."/>
            <person name="Drula E."/>
            <person name="Courty P.E."/>
            <person name="Kohler A."/>
            <person name="Kuo A."/>
            <person name="LaButti K."/>
            <person name="Pangilinan J."/>
            <person name="Lipzen A."/>
            <person name="Riley R."/>
            <person name="Andreopoulos W."/>
            <person name="He G."/>
            <person name="Johnson J."/>
            <person name="Nolan M."/>
            <person name="Tritt A."/>
            <person name="Barry K.W."/>
            <person name="Grigoriev I.V."/>
            <person name="Nagy L.G."/>
            <person name="Hibbett D."/>
            <person name="Henrissat B."/>
            <person name="Matheny P.B."/>
            <person name="Labbe J."/>
            <person name="Martin F.M."/>
        </authorList>
    </citation>
    <scope>NUCLEOTIDE SEQUENCE</scope>
    <source>
        <strain evidence="1">HHB10654</strain>
    </source>
</reference>
<sequence length="612" mass="67783">MEQILSSMAQLSVGGMVSDRADDERTALSNAGEPDADLHCPNHISSSLSREGTLEDILYAGLDIVSNLDAGGRGAIIAGLKPHVRLLDHQVQGVTWMASQEQNRTLSGGILADGMGMGKTLQILARVVEDRRNLVESGWMNPGPTLVVCPAGLISQWASEIASFVVDPTVLQYHGSHRETDPTVLERADFVITSYGTISAEHDTLSKASPGKKATVLHIAWRRVVLDEAHRIKNWSTKVATACCEIKADFRWCLTGTPFQNRVDDLYSYIRFLRFAPLDNHDLFRVRILQPFQKGRVADALTCLRFALRSILLRRGKNIISLPPRTVHVVKCRFQDEERTFYDALETKLKSDVREAGACTFSTLLRLRQACCHERILSEDVAGDVTSKTLATNRSECDACGIFCSCDDIVDTSTRVSSSRLTRPNADAAADSPLNSTKVRKVVELLRLIQLRPGCQKTVIFSQFLGMLDILGEVLSIEGFGYVRYDGAMAKSQREDSLRRVRDDEDVTCILISFHAGCVGLNLTACCNVIMTDPWWNPALEEQAFDRVHRVGQTKDVNLYKLVVDGTVEERIINLQERKRAVANRALSQDSLGGLKLTKDDMGALLRPIVPS</sequence>
<name>A0ACB8SGG4_9AGAM</name>
<proteinExistence type="predicted"/>
<dbReference type="Proteomes" id="UP000814140">
    <property type="component" value="Unassembled WGS sequence"/>
</dbReference>
<accession>A0ACB8SGG4</accession>
<gene>
    <name evidence="1" type="ORF">BV25DRAFT_1922293</name>
</gene>
<organism evidence="1 2">
    <name type="scientific">Artomyces pyxidatus</name>
    <dbReference type="NCBI Taxonomy" id="48021"/>
    <lineage>
        <taxon>Eukaryota</taxon>
        <taxon>Fungi</taxon>
        <taxon>Dikarya</taxon>
        <taxon>Basidiomycota</taxon>
        <taxon>Agaricomycotina</taxon>
        <taxon>Agaricomycetes</taxon>
        <taxon>Russulales</taxon>
        <taxon>Auriscalpiaceae</taxon>
        <taxon>Artomyces</taxon>
    </lineage>
</organism>
<keyword evidence="2" id="KW-1185">Reference proteome</keyword>
<evidence type="ECO:0000313" key="1">
    <source>
        <dbReference type="EMBL" id="KAI0054871.1"/>
    </source>
</evidence>
<comment type="caution">
    <text evidence="1">The sequence shown here is derived from an EMBL/GenBank/DDBJ whole genome shotgun (WGS) entry which is preliminary data.</text>
</comment>
<reference evidence="1" key="1">
    <citation type="submission" date="2021-03" db="EMBL/GenBank/DDBJ databases">
        <authorList>
            <consortium name="DOE Joint Genome Institute"/>
            <person name="Ahrendt S."/>
            <person name="Looney B.P."/>
            <person name="Miyauchi S."/>
            <person name="Morin E."/>
            <person name="Drula E."/>
            <person name="Courty P.E."/>
            <person name="Chicoki N."/>
            <person name="Fauchery L."/>
            <person name="Kohler A."/>
            <person name="Kuo A."/>
            <person name="Labutti K."/>
            <person name="Pangilinan J."/>
            <person name="Lipzen A."/>
            <person name="Riley R."/>
            <person name="Andreopoulos W."/>
            <person name="He G."/>
            <person name="Johnson J."/>
            <person name="Barry K.W."/>
            <person name="Grigoriev I.V."/>
            <person name="Nagy L."/>
            <person name="Hibbett D."/>
            <person name="Henrissat B."/>
            <person name="Matheny P.B."/>
            <person name="Labbe J."/>
            <person name="Martin F."/>
        </authorList>
    </citation>
    <scope>NUCLEOTIDE SEQUENCE</scope>
    <source>
        <strain evidence="1">HHB10654</strain>
    </source>
</reference>
<evidence type="ECO:0000313" key="2">
    <source>
        <dbReference type="Proteomes" id="UP000814140"/>
    </source>
</evidence>
<dbReference type="EMBL" id="MU277335">
    <property type="protein sequence ID" value="KAI0054871.1"/>
    <property type="molecule type" value="Genomic_DNA"/>
</dbReference>
<protein>
    <submittedName>
        <fullName evidence="1">Uncharacterized protein</fullName>
    </submittedName>
</protein>